<feature type="region of interest" description="Disordered" evidence="5">
    <location>
        <begin position="1"/>
        <end position="43"/>
    </location>
</feature>
<evidence type="ECO:0000256" key="3">
    <source>
        <dbReference type="ARBA" id="ARBA00023277"/>
    </source>
</evidence>
<accession>A0A6A5RM02</accession>
<comment type="similarity">
    <text evidence="1">Belongs to the glycosyl hydrolase 10 (cellulase F) family.</text>
</comment>
<evidence type="ECO:0000256" key="4">
    <source>
        <dbReference type="ARBA" id="ARBA00023326"/>
    </source>
</evidence>
<reference evidence="7" key="1">
    <citation type="journal article" date="2020" name="Stud. Mycol.">
        <title>101 Dothideomycetes genomes: a test case for predicting lifestyles and emergence of pathogens.</title>
        <authorList>
            <person name="Haridas S."/>
            <person name="Albert R."/>
            <person name="Binder M."/>
            <person name="Bloem J."/>
            <person name="Labutti K."/>
            <person name="Salamov A."/>
            <person name="Andreopoulos B."/>
            <person name="Baker S."/>
            <person name="Barry K."/>
            <person name="Bills G."/>
            <person name="Bluhm B."/>
            <person name="Cannon C."/>
            <person name="Castanera R."/>
            <person name="Culley D."/>
            <person name="Daum C."/>
            <person name="Ezra D."/>
            <person name="Gonzalez J."/>
            <person name="Henrissat B."/>
            <person name="Kuo A."/>
            <person name="Liang C."/>
            <person name="Lipzen A."/>
            <person name="Lutzoni F."/>
            <person name="Magnuson J."/>
            <person name="Mondo S."/>
            <person name="Nolan M."/>
            <person name="Ohm R."/>
            <person name="Pangilinan J."/>
            <person name="Park H.-J."/>
            <person name="Ramirez L."/>
            <person name="Alfaro M."/>
            <person name="Sun H."/>
            <person name="Tritt A."/>
            <person name="Yoshinaga Y."/>
            <person name="Zwiers L.-H."/>
            <person name="Turgeon B."/>
            <person name="Goodwin S."/>
            <person name="Spatafora J."/>
            <person name="Crous P."/>
            <person name="Grigoriev I."/>
        </authorList>
    </citation>
    <scope>NUCLEOTIDE SEQUENCE</scope>
    <source>
        <strain evidence="7">CBS 183.55</strain>
    </source>
</reference>
<dbReference type="RefSeq" id="XP_033448542.1">
    <property type="nucleotide sequence ID" value="XM_033595121.1"/>
</dbReference>
<feature type="domain" description="GH10" evidence="6">
    <location>
        <begin position="44"/>
        <end position="88"/>
    </location>
</feature>
<dbReference type="InterPro" id="IPR017853">
    <property type="entry name" value="GH"/>
</dbReference>
<evidence type="ECO:0000313" key="7">
    <source>
        <dbReference type="EMBL" id="KAF1928290.1"/>
    </source>
</evidence>
<keyword evidence="3" id="KW-0119">Carbohydrate metabolism</keyword>
<protein>
    <submittedName>
        <fullName evidence="7">Glycoside hydrolase family 10 protein</fullName>
    </submittedName>
</protein>
<gene>
    <name evidence="7" type="ORF">M421DRAFT_5347</name>
</gene>
<evidence type="ECO:0000256" key="1">
    <source>
        <dbReference type="ARBA" id="ARBA00007495"/>
    </source>
</evidence>
<organism evidence="7 8">
    <name type="scientific">Didymella exigua CBS 183.55</name>
    <dbReference type="NCBI Taxonomy" id="1150837"/>
    <lineage>
        <taxon>Eukaryota</taxon>
        <taxon>Fungi</taxon>
        <taxon>Dikarya</taxon>
        <taxon>Ascomycota</taxon>
        <taxon>Pezizomycotina</taxon>
        <taxon>Dothideomycetes</taxon>
        <taxon>Pleosporomycetidae</taxon>
        <taxon>Pleosporales</taxon>
        <taxon>Pleosporineae</taxon>
        <taxon>Didymellaceae</taxon>
        <taxon>Didymella</taxon>
    </lineage>
</organism>
<dbReference type="InterPro" id="IPR001000">
    <property type="entry name" value="GH10_dom"/>
</dbReference>
<keyword evidence="8" id="KW-1185">Reference proteome</keyword>
<dbReference type="GO" id="GO:0000272">
    <property type="term" value="P:polysaccharide catabolic process"/>
    <property type="evidence" value="ECO:0007669"/>
    <property type="project" value="UniProtKB-KW"/>
</dbReference>
<dbReference type="Pfam" id="PF00331">
    <property type="entry name" value="Glyco_hydro_10"/>
    <property type="match status" value="1"/>
</dbReference>
<evidence type="ECO:0000259" key="6">
    <source>
        <dbReference type="Pfam" id="PF00331"/>
    </source>
</evidence>
<evidence type="ECO:0000313" key="8">
    <source>
        <dbReference type="Proteomes" id="UP000800082"/>
    </source>
</evidence>
<keyword evidence="2 7" id="KW-0378">Hydrolase</keyword>
<proteinExistence type="inferred from homology"/>
<dbReference type="Gene3D" id="3.20.20.80">
    <property type="entry name" value="Glycosidases"/>
    <property type="match status" value="1"/>
</dbReference>
<evidence type="ECO:0000256" key="2">
    <source>
        <dbReference type="ARBA" id="ARBA00022801"/>
    </source>
</evidence>
<dbReference type="EMBL" id="ML978969">
    <property type="protein sequence ID" value="KAF1928290.1"/>
    <property type="molecule type" value="Genomic_DNA"/>
</dbReference>
<dbReference type="Proteomes" id="UP000800082">
    <property type="component" value="Unassembled WGS sequence"/>
</dbReference>
<dbReference type="AlphaFoldDB" id="A0A6A5RM02"/>
<keyword evidence="4" id="KW-0624">Polysaccharide degradation</keyword>
<evidence type="ECO:0000256" key="5">
    <source>
        <dbReference type="SAM" id="MobiDB-lite"/>
    </source>
</evidence>
<dbReference type="GO" id="GO:0031176">
    <property type="term" value="F:endo-1,4-beta-xylanase activity"/>
    <property type="evidence" value="ECO:0007669"/>
    <property type="project" value="UniProtKB-ARBA"/>
</dbReference>
<dbReference type="GeneID" id="54352788"/>
<sequence>MKFSDHHPALQLGGLARRPPVSEADVEGLSSRQAAQSIDTTMKKKGRNMKLDVTKYSRGNFNFSTADQIGDFATSNGELRRGHTAVWLS</sequence>
<feature type="compositionally biased region" description="Polar residues" evidence="5">
    <location>
        <begin position="30"/>
        <end position="40"/>
    </location>
</feature>
<dbReference type="SUPFAM" id="SSF51445">
    <property type="entry name" value="(Trans)glycosidases"/>
    <property type="match status" value="1"/>
</dbReference>
<name>A0A6A5RM02_9PLEO</name>